<evidence type="ECO:0000313" key="2">
    <source>
        <dbReference type="Proteomes" id="UP000003973"/>
    </source>
</evidence>
<proteinExistence type="predicted"/>
<protein>
    <submittedName>
        <fullName evidence="1">Uncharacterized protein</fullName>
    </submittedName>
</protein>
<dbReference type="EMBL" id="ACDP02000023">
    <property type="protein sequence ID" value="EEO27653.1"/>
    <property type="molecule type" value="Genomic_DNA"/>
</dbReference>
<dbReference type="Proteomes" id="UP000003973">
    <property type="component" value="Unassembled WGS sequence"/>
</dbReference>
<organism evidence="1 2">
    <name type="scientific">Oxalobacter paraformigenes</name>
    <dbReference type="NCBI Taxonomy" id="556268"/>
    <lineage>
        <taxon>Bacteria</taxon>
        <taxon>Pseudomonadati</taxon>
        <taxon>Pseudomonadota</taxon>
        <taxon>Betaproteobacteria</taxon>
        <taxon>Burkholderiales</taxon>
        <taxon>Oxalobacteraceae</taxon>
        <taxon>Oxalobacter</taxon>
    </lineage>
</organism>
<dbReference type="HOGENOM" id="CLU_1007757_0_0_4"/>
<reference evidence="1" key="1">
    <citation type="submission" date="2011-10" db="EMBL/GenBank/DDBJ databases">
        <title>The Genome Sequence of Oxalobacter formigenes HOxBLS.</title>
        <authorList>
            <consortium name="The Broad Institute Genome Sequencing Platform"/>
            <person name="Earl A."/>
            <person name="Ward D."/>
            <person name="Feldgarden M."/>
            <person name="Gevers D."/>
            <person name="Allison M.J."/>
            <person name="Humphrey S."/>
            <person name="Young S.K."/>
            <person name="Zeng Q."/>
            <person name="Gargeya S."/>
            <person name="Fitzgerald M."/>
            <person name="Haas B."/>
            <person name="Abouelleil A."/>
            <person name="Alvarado L."/>
            <person name="Arachchi H.M."/>
            <person name="Berlin A."/>
            <person name="Brown A."/>
            <person name="Chapman S.B."/>
            <person name="Chen Z."/>
            <person name="Dunbar C."/>
            <person name="Freedman E."/>
            <person name="Gearin G."/>
            <person name="Goldberg J."/>
            <person name="Griggs A."/>
            <person name="Gujja S."/>
            <person name="Heiman D."/>
            <person name="Howarth C."/>
            <person name="Larson L."/>
            <person name="Lui A."/>
            <person name="MacDonald P.J.P."/>
            <person name="Montmayeur A."/>
            <person name="Murphy C."/>
            <person name="Neiman D."/>
            <person name="Pearson M."/>
            <person name="Priest M."/>
            <person name="Roberts A."/>
            <person name="Saif S."/>
            <person name="Shea T."/>
            <person name="Shenoy N."/>
            <person name="Sisk P."/>
            <person name="Stolte C."/>
            <person name="Sykes S."/>
            <person name="Wortman J."/>
            <person name="Nusbaum C."/>
            <person name="Birren B."/>
        </authorList>
    </citation>
    <scope>NUCLEOTIDE SEQUENCE [LARGE SCALE GENOMIC DNA]</scope>
    <source>
        <strain evidence="1">HOxBLS</strain>
    </source>
</reference>
<name>C3X367_9BURK</name>
<dbReference type="AlphaFoldDB" id="C3X367"/>
<comment type="caution">
    <text evidence="1">The sequence shown here is derived from an EMBL/GenBank/DDBJ whole genome shotgun (WGS) entry which is preliminary data.</text>
</comment>
<dbReference type="RefSeq" id="WP_005876797.1">
    <property type="nucleotide sequence ID" value="NZ_CABMNL010000001.1"/>
</dbReference>
<sequence length="276" mass="31308">MTIALLRPSPVGNAIRVFITPPQKAERWKVMRRMDEAFRDENDPDAVCIYDGCDEKTFLDTHFLTNGKTYFYRLFCKAGETWMVDDTKSAVPECTFTSGGEDPQLILRDRLDYGLAELLKRRQLHHPHGKIPVLTAPPTFDGTTFPVVVVQFTSGASAEYGVGDFLGESLDEDDDEWEIDEGWLSQVQLTVVAWSLNADERIRLRRAIEYLLIANMSVLDASGISQISLQQSDHEDYQSYAVPMYQSVSTISCLAPRYVGHREDRIRHVNLQIKGV</sequence>
<accession>C3X367</accession>
<gene>
    <name evidence="1" type="ORF">OFAG_00806</name>
</gene>
<evidence type="ECO:0000313" key="1">
    <source>
        <dbReference type="EMBL" id="EEO27653.1"/>
    </source>
</evidence>
<keyword evidence="2" id="KW-1185">Reference proteome</keyword>